<keyword evidence="3" id="KW-1185">Reference proteome</keyword>
<dbReference type="InterPro" id="IPR018728">
    <property type="entry name" value="DUF2268"/>
</dbReference>
<gene>
    <name evidence="2" type="ORF">CUU66_14010</name>
</gene>
<dbReference type="RefSeq" id="WP_101643229.1">
    <property type="nucleotide sequence ID" value="NZ_PGUY01000043.1"/>
</dbReference>
<keyword evidence="2" id="KW-0378">Hydrolase</keyword>
<dbReference type="Proteomes" id="UP000234748">
    <property type="component" value="Unassembled WGS sequence"/>
</dbReference>
<sequence>MLKKHTYFFIFLVLITWIAGCSEKKEETLIIKFKNKQQSFEIIEAYKLYPDYFKAADGQPANKKEELYQSKIIQPVYNSCFKDAEYPYMDDNLINNPPEQTAKKTLSSTDSKELISSIKEALMKSSEYLPGKKKTSVCIFPPQENNQDNAVTVGAGKIIYSARPSNSPDRIKTVIAHEYHHSVWTELYAYPSTSLLDNLVFEGKAVMFEKMVFPNLKGMYVNTAYQTAYWDQIKNDLDNPDLNKSFEVLFGGNGLPLLYGYSEGYKMVENYIKKYKVDNIKTWTKMSAREIFEKGEYEKNYSH</sequence>
<dbReference type="GO" id="GO:0006508">
    <property type="term" value="P:proteolysis"/>
    <property type="evidence" value="ECO:0007669"/>
    <property type="project" value="UniProtKB-KW"/>
</dbReference>
<dbReference type="EMBL" id="PGUY01000043">
    <property type="protein sequence ID" value="PLT29277.1"/>
    <property type="molecule type" value="Genomic_DNA"/>
</dbReference>
<proteinExistence type="predicted"/>
<evidence type="ECO:0000313" key="3">
    <source>
        <dbReference type="Proteomes" id="UP000234748"/>
    </source>
</evidence>
<comment type="caution">
    <text evidence="2">The sequence shown here is derived from an EMBL/GenBank/DDBJ whole genome shotgun (WGS) entry which is preliminary data.</text>
</comment>
<protein>
    <submittedName>
        <fullName evidence="2">Zn-dependent protease</fullName>
    </submittedName>
</protein>
<reference evidence="2 3" key="1">
    <citation type="submission" date="2017-11" db="EMBL/GenBank/DDBJ databases">
        <title>Comparitive Functional Genomics of Dry Heat Resistant strains isolated from the Viking Spacecraft.</title>
        <authorList>
            <person name="Seuylemezian A."/>
            <person name="Cooper K."/>
            <person name="Vaishampayan P."/>
        </authorList>
    </citation>
    <scope>NUCLEOTIDE SEQUENCE [LARGE SCALE GENOMIC DNA]</scope>
    <source>
        <strain evidence="2 3">V1-29</strain>
    </source>
</reference>
<dbReference type="PROSITE" id="PS51257">
    <property type="entry name" value="PROKAR_LIPOPROTEIN"/>
    <property type="match status" value="1"/>
</dbReference>
<dbReference type="Pfam" id="PF10026">
    <property type="entry name" value="DUF2268"/>
    <property type="match status" value="1"/>
</dbReference>
<name>A0A2N5M4J6_9BACI</name>
<evidence type="ECO:0000313" key="2">
    <source>
        <dbReference type="EMBL" id="PLT29277.1"/>
    </source>
</evidence>
<keyword evidence="2" id="KW-0645">Protease</keyword>
<dbReference type="GO" id="GO:0008233">
    <property type="term" value="F:peptidase activity"/>
    <property type="evidence" value="ECO:0007669"/>
    <property type="project" value="UniProtKB-KW"/>
</dbReference>
<evidence type="ECO:0000259" key="1">
    <source>
        <dbReference type="Pfam" id="PF10026"/>
    </source>
</evidence>
<accession>A0A2N5M4J6</accession>
<feature type="domain" description="DUF2268" evidence="1">
    <location>
        <begin position="117"/>
        <end position="292"/>
    </location>
</feature>
<dbReference type="AlphaFoldDB" id="A0A2N5M4J6"/>
<organism evidence="2 3">
    <name type="scientific">Peribacillus deserti</name>
    <dbReference type="NCBI Taxonomy" id="673318"/>
    <lineage>
        <taxon>Bacteria</taxon>
        <taxon>Bacillati</taxon>
        <taxon>Bacillota</taxon>
        <taxon>Bacilli</taxon>
        <taxon>Bacillales</taxon>
        <taxon>Bacillaceae</taxon>
        <taxon>Peribacillus</taxon>
    </lineage>
</organism>
<dbReference type="OrthoDB" id="1437293at2"/>